<keyword evidence="9 21" id="KW-0679">Respiratory chain</keyword>
<dbReference type="RefSeq" id="WP_113892685.1">
    <property type="nucleotide sequence ID" value="NZ_QNRK01000043.1"/>
</dbReference>
<dbReference type="GO" id="GO:0005886">
    <property type="term" value="C:plasma membrane"/>
    <property type="evidence" value="ECO:0007669"/>
    <property type="project" value="UniProtKB-SubCell"/>
</dbReference>
<keyword evidence="13 21" id="KW-0375">Hydrogen ion transport</keyword>
<dbReference type="UniPathway" id="UPA00705"/>
<dbReference type="PROSITE" id="PS51007">
    <property type="entry name" value="CYTC"/>
    <property type="match status" value="2"/>
</dbReference>
<dbReference type="Pfam" id="PF00034">
    <property type="entry name" value="Cytochrom_C"/>
    <property type="match status" value="1"/>
</dbReference>
<dbReference type="InterPro" id="IPR032858">
    <property type="entry name" value="CcoP_N"/>
</dbReference>
<evidence type="ECO:0000256" key="5">
    <source>
        <dbReference type="ARBA" id="ARBA00022448"/>
    </source>
</evidence>
<comment type="caution">
    <text evidence="26">The sequence shown here is derived from an EMBL/GenBank/DDBJ whole genome shotgun (WGS) entry which is preliminary data.</text>
</comment>
<keyword evidence="8 21" id="KW-0349">Heme</keyword>
<feature type="binding site" description="axial binding residue" evidence="22">
    <location>
        <position position="225"/>
    </location>
    <ligand>
        <name>heme c</name>
        <dbReference type="ChEBI" id="CHEBI:61717"/>
        <label>2</label>
    </ligand>
    <ligandPart>
        <name>Fe</name>
        <dbReference type="ChEBI" id="CHEBI:18248"/>
    </ligandPart>
</feature>
<dbReference type="GO" id="GO:0006119">
    <property type="term" value="P:oxidative phosphorylation"/>
    <property type="evidence" value="ECO:0007669"/>
    <property type="project" value="UniProtKB-UniPathway"/>
</dbReference>
<accession>A0A366EMF6</accession>
<dbReference type="GO" id="GO:1902600">
    <property type="term" value="P:proton transmembrane transport"/>
    <property type="evidence" value="ECO:0007669"/>
    <property type="project" value="UniProtKB-KW"/>
</dbReference>
<feature type="binding site" description="covalent" evidence="23">
    <location>
        <position position="221"/>
    </location>
    <ligand>
        <name>heme c</name>
        <dbReference type="ChEBI" id="CHEBI:61717"/>
        <label>2</label>
    </ligand>
</feature>
<dbReference type="PANTHER" id="PTHR33751">
    <property type="entry name" value="CBB3-TYPE CYTOCHROME C OXIDASE SUBUNIT FIXP"/>
    <property type="match status" value="1"/>
</dbReference>
<comment type="pathway">
    <text evidence="2 21">Energy metabolism; oxidative phosphorylation.</text>
</comment>
<organism evidence="26 27">
    <name type="scientific">Roseiarcus fermentans</name>
    <dbReference type="NCBI Taxonomy" id="1473586"/>
    <lineage>
        <taxon>Bacteria</taxon>
        <taxon>Pseudomonadati</taxon>
        <taxon>Pseudomonadota</taxon>
        <taxon>Alphaproteobacteria</taxon>
        <taxon>Hyphomicrobiales</taxon>
        <taxon>Roseiarcaceae</taxon>
        <taxon>Roseiarcus</taxon>
    </lineage>
</organism>
<dbReference type="GO" id="GO:0005506">
    <property type="term" value="F:iron ion binding"/>
    <property type="evidence" value="ECO:0007669"/>
    <property type="project" value="InterPro"/>
</dbReference>
<evidence type="ECO:0000256" key="11">
    <source>
        <dbReference type="ARBA" id="ARBA00022723"/>
    </source>
</evidence>
<feature type="domain" description="Cytochrome c" evidence="25">
    <location>
        <begin position="208"/>
        <end position="289"/>
    </location>
</feature>
<feature type="binding site" description="axial binding residue" evidence="22">
    <location>
        <position position="127"/>
    </location>
    <ligand>
        <name>heme c</name>
        <dbReference type="ChEBI" id="CHEBI:61717"/>
        <label>1</label>
    </ligand>
    <ligandPart>
        <name>Fe</name>
        <dbReference type="ChEBI" id="CHEBI:18248"/>
    </ligandPart>
</feature>
<evidence type="ECO:0000256" key="22">
    <source>
        <dbReference type="PIRSR" id="PIRSR000006-1"/>
    </source>
</evidence>
<evidence type="ECO:0000256" key="1">
    <source>
        <dbReference type="ARBA" id="ARBA00004533"/>
    </source>
</evidence>
<feature type="binding site" description="covalent" evidence="23">
    <location>
        <position position="123"/>
    </location>
    <ligand>
        <name>heme c</name>
        <dbReference type="ChEBI" id="CHEBI:61717"/>
        <label>1</label>
    </ligand>
</feature>
<dbReference type="OrthoDB" id="9811281at2"/>
<evidence type="ECO:0000256" key="7">
    <source>
        <dbReference type="ARBA" id="ARBA00022519"/>
    </source>
</evidence>
<dbReference type="SUPFAM" id="SSF46626">
    <property type="entry name" value="Cytochrome c"/>
    <property type="match status" value="2"/>
</dbReference>
<comment type="similarity">
    <text evidence="3 21">Belongs to the CcoP / FixP family.</text>
</comment>
<dbReference type="Proteomes" id="UP000253529">
    <property type="component" value="Unassembled WGS sequence"/>
</dbReference>
<evidence type="ECO:0000256" key="4">
    <source>
        <dbReference type="ARBA" id="ARBA00011203"/>
    </source>
</evidence>
<dbReference type="AlphaFoldDB" id="A0A366EMF6"/>
<dbReference type="InterPro" id="IPR036909">
    <property type="entry name" value="Cyt_c-like_dom_sf"/>
</dbReference>
<keyword evidence="7 21" id="KW-0997">Cell inner membrane</keyword>
<feature type="binding site" description="axial binding residue" evidence="22">
    <location>
        <position position="266"/>
    </location>
    <ligand>
        <name>heme c</name>
        <dbReference type="ChEBI" id="CHEBI:61717"/>
        <label>1</label>
    </ligand>
    <ligandPart>
        <name>Fe</name>
        <dbReference type="ChEBI" id="CHEBI:18248"/>
    </ligandPart>
</feature>
<evidence type="ECO:0000256" key="3">
    <source>
        <dbReference type="ARBA" id="ARBA00006113"/>
    </source>
</evidence>
<dbReference type="NCBIfam" id="TIGR00782">
    <property type="entry name" value="ccoP"/>
    <property type="match status" value="1"/>
</dbReference>
<keyword evidence="15 24" id="KW-1133">Transmembrane helix</keyword>
<comment type="function">
    <text evidence="20">C-type cytochrome. Part of the cbb3-type cytochrome c oxidase complex. FixP subunit is required for transferring electrons from donor cytochrome c via its heme groups to FixO subunit. From there, electrons are shuttled to the catalytic binuclear center of FixN subunit where oxygen reduction takes place. The complex also functions as a proton pump.</text>
</comment>
<feature type="binding site" description="axial binding residue" evidence="22">
    <location>
        <position position="175"/>
    </location>
    <ligand>
        <name>heme c</name>
        <dbReference type="ChEBI" id="CHEBI:61717"/>
        <label>2</label>
    </ligand>
    <ligandPart>
        <name>Fe</name>
        <dbReference type="ChEBI" id="CHEBI:18248"/>
    </ligandPart>
</feature>
<keyword evidence="16 21" id="KW-0560">Oxidoreductase</keyword>
<evidence type="ECO:0000256" key="17">
    <source>
        <dbReference type="ARBA" id="ARBA00023004"/>
    </source>
</evidence>
<protein>
    <recommendedName>
        <fullName evidence="21">Cbb3-type cytochrome c oxidase subunit</fullName>
    </recommendedName>
</protein>
<dbReference type="InterPro" id="IPR009056">
    <property type="entry name" value="Cyt_c-like_dom"/>
</dbReference>
<comment type="subunit">
    <text evidence="4">Component of the cbb3-type cytochrome c oxidase at least composed of FixN, FixO, FixQ and FixP.</text>
</comment>
<keyword evidence="17 21" id="KW-0408">Iron</keyword>
<dbReference type="InterPro" id="IPR038414">
    <property type="entry name" value="CcoP_N_sf"/>
</dbReference>
<evidence type="ECO:0000256" key="24">
    <source>
        <dbReference type="SAM" id="Phobius"/>
    </source>
</evidence>
<dbReference type="InterPro" id="IPR050597">
    <property type="entry name" value="Cytochrome_c_Oxidase_Subunit"/>
</dbReference>
<keyword evidence="12" id="KW-0677">Repeat</keyword>
<keyword evidence="18 21" id="KW-0406">Ion transport</keyword>
<dbReference type="PRINTS" id="PR00605">
    <property type="entry name" value="CYTCHROMECIC"/>
</dbReference>
<dbReference type="Gene3D" id="1.10.760.10">
    <property type="entry name" value="Cytochrome c-like domain"/>
    <property type="match status" value="2"/>
</dbReference>
<dbReference type="GO" id="GO:0016491">
    <property type="term" value="F:oxidoreductase activity"/>
    <property type="evidence" value="ECO:0007669"/>
    <property type="project" value="UniProtKB-KW"/>
</dbReference>
<evidence type="ECO:0000256" key="12">
    <source>
        <dbReference type="ARBA" id="ARBA00022737"/>
    </source>
</evidence>
<keyword evidence="5 21" id="KW-0813">Transport</keyword>
<keyword evidence="19 21" id="KW-0472">Membrane</keyword>
<name>A0A366EMF6_9HYPH</name>
<evidence type="ECO:0000256" key="6">
    <source>
        <dbReference type="ARBA" id="ARBA00022475"/>
    </source>
</evidence>
<dbReference type="GO" id="GO:0009055">
    <property type="term" value="F:electron transfer activity"/>
    <property type="evidence" value="ECO:0007669"/>
    <property type="project" value="InterPro"/>
</dbReference>
<evidence type="ECO:0000256" key="15">
    <source>
        <dbReference type="ARBA" id="ARBA00022989"/>
    </source>
</evidence>
<feature type="domain" description="Cytochrome c" evidence="25">
    <location>
        <begin position="110"/>
        <end position="200"/>
    </location>
</feature>
<evidence type="ECO:0000256" key="13">
    <source>
        <dbReference type="ARBA" id="ARBA00022781"/>
    </source>
</evidence>
<dbReference type="GO" id="GO:0020037">
    <property type="term" value="F:heme binding"/>
    <property type="evidence" value="ECO:0007669"/>
    <property type="project" value="InterPro"/>
</dbReference>
<evidence type="ECO:0000313" key="27">
    <source>
        <dbReference type="Proteomes" id="UP000253529"/>
    </source>
</evidence>
<evidence type="ECO:0000256" key="2">
    <source>
        <dbReference type="ARBA" id="ARBA00004673"/>
    </source>
</evidence>
<evidence type="ECO:0000256" key="19">
    <source>
        <dbReference type="ARBA" id="ARBA00023136"/>
    </source>
</evidence>
<evidence type="ECO:0000256" key="21">
    <source>
        <dbReference type="PIRNR" id="PIRNR000006"/>
    </source>
</evidence>
<comment type="cofactor">
    <cofactor evidence="21 23">
        <name>heme c</name>
        <dbReference type="ChEBI" id="CHEBI:61717"/>
    </cofactor>
    <text evidence="21 23">Binds 2 heme C groups per subunit.</text>
</comment>
<feature type="transmembrane region" description="Helical" evidence="24">
    <location>
        <begin position="34"/>
        <end position="52"/>
    </location>
</feature>
<sequence length="292" mass="31621">MSTDPVQVDKVSGQTTTGHEWDGIRELNTPLPRWWLWIFYASIAFAFGYWIFYPSWPLASNFVPGVLGHTNRAAVLADVAFSNQVRKEMTADLQKATLQQIADSPKMLELALAQGKAAFGDNCSPCHGSGGQGQKGYPNLTAGRWLWGGTLDQIQTTITHGIRAPNDVDTRSSMMPAFGKDGILTAAQIQQVANYVRALDGLEPEQGVDLAAGKQIFADNCAACHGDDGKGNIDMGSANLTTKVWLYGNDINDLITTITYARNSTMPAWGQRLDPETIKSLAVYVHSLGGGK</sequence>
<evidence type="ECO:0000256" key="16">
    <source>
        <dbReference type="ARBA" id="ARBA00023002"/>
    </source>
</evidence>
<evidence type="ECO:0000313" key="26">
    <source>
        <dbReference type="EMBL" id="RBP03541.1"/>
    </source>
</evidence>
<dbReference type="PANTHER" id="PTHR33751:SF1">
    <property type="entry name" value="CBB3-TYPE CYTOCHROME C OXIDASE SUBUNIT FIXP"/>
    <property type="match status" value="1"/>
</dbReference>
<feature type="binding site" description="covalent" evidence="23">
    <location>
        <position position="224"/>
    </location>
    <ligand>
        <name>heme c</name>
        <dbReference type="ChEBI" id="CHEBI:61717"/>
        <label>2</label>
    </ligand>
</feature>
<dbReference type="Gene3D" id="6.10.280.130">
    <property type="match status" value="1"/>
</dbReference>
<dbReference type="InterPro" id="IPR008168">
    <property type="entry name" value="Cyt_C_IC"/>
</dbReference>
<keyword evidence="11 21" id="KW-0479">Metal-binding</keyword>
<gene>
    <name evidence="26" type="ORF">DFR50_14327</name>
</gene>
<dbReference type="InterPro" id="IPR004678">
    <property type="entry name" value="Cyt_c_oxidase_cbb3_su3"/>
</dbReference>
<evidence type="ECO:0000259" key="25">
    <source>
        <dbReference type="PROSITE" id="PS51007"/>
    </source>
</evidence>
<evidence type="ECO:0000256" key="10">
    <source>
        <dbReference type="ARBA" id="ARBA00022692"/>
    </source>
</evidence>
<dbReference type="EMBL" id="QNRK01000043">
    <property type="protein sequence ID" value="RBP03541.1"/>
    <property type="molecule type" value="Genomic_DNA"/>
</dbReference>
<evidence type="ECO:0000256" key="14">
    <source>
        <dbReference type="ARBA" id="ARBA00022982"/>
    </source>
</evidence>
<comment type="subcellular location">
    <subcellularLocation>
        <location evidence="1 21">Cell inner membrane</location>
    </subcellularLocation>
</comment>
<evidence type="ECO:0000256" key="9">
    <source>
        <dbReference type="ARBA" id="ARBA00022660"/>
    </source>
</evidence>
<evidence type="ECO:0000256" key="8">
    <source>
        <dbReference type="ARBA" id="ARBA00022617"/>
    </source>
</evidence>
<keyword evidence="6 21" id="KW-1003">Cell membrane</keyword>
<dbReference type="Pfam" id="PF13442">
    <property type="entry name" value="Cytochrome_CBB3"/>
    <property type="match status" value="1"/>
</dbReference>
<reference evidence="26 27" key="1">
    <citation type="submission" date="2018-06" db="EMBL/GenBank/DDBJ databases">
        <title>Genomic Encyclopedia of Type Strains, Phase IV (KMG-IV): sequencing the most valuable type-strain genomes for metagenomic binning, comparative biology and taxonomic classification.</title>
        <authorList>
            <person name="Goeker M."/>
        </authorList>
    </citation>
    <scope>NUCLEOTIDE SEQUENCE [LARGE SCALE GENOMIC DNA]</scope>
    <source>
        <strain evidence="26 27">DSM 24875</strain>
    </source>
</reference>
<evidence type="ECO:0000256" key="18">
    <source>
        <dbReference type="ARBA" id="ARBA00023065"/>
    </source>
</evidence>
<proteinExistence type="inferred from homology"/>
<keyword evidence="14 21" id="KW-0249">Electron transport</keyword>
<feature type="binding site" description="covalent" evidence="23">
    <location>
        <position position="126"/>
    </location>
    <ligand>
        <name>heme c</name>
        <dbReference type="ChEBI" id="CHEBI:61717"/>
        <label>1</label>
    </ligand>
</feature>
<keyword evidence="10 24" id="KW-0812">Transmembrane</keyword>
<evidence type="ECO:0000256" key="23">
    <source>
        <dbReference type="PIRSR" id="PIRSR000006-2"/>
    </source>
</evidence>
<keyword evidence="27" id="KW-1185">Reference proteome</keyword>
<evidence type="ECO:0000256" key="20">
    <source>
        <dbReference type="ARBA" id="ARBA00025525"/>
    </source>
</evidence>
<dbReference type="PIRSF" id="PIRSF000006">
    <property type="entry name" value="Cbb3-Cox_fixP"/>
    <property type="match status" value="1"/>
</dbReference>
<dbReference type="Pfam" id="PF14715">
    <property type="entry name" value="FixP_N"/>
    <property type="match status" value="1"/>
</dbReference>